<evidence type="ECO:0008006" key="3">
    <source>
        <dbReference type="Google" id="ProtNLM"/>
    </source>
</evidence>
<dbReference type="SUPFAM" id="SSF46785">
    <property type="entry name" value="Winged helix' DNA-binding domain"/>
    <property type="match status" value="1"/>
</dbReference>
<dbReference type="InterPro" id="IPR036390">
    <property type="entry name" value="WH_DNA-bd_sf"/>
</dbReference>
<dbReference type="HOGENOM" id="CLU_106685_0_0_9"/>
<organism evidence="1 2">
    <name type="scientific">Paenibacillus barengoltzii G22</name>
    <dbReference type="NCBI Taxonomy" id="1235795"/>
    <lineage>
        <taxon>Bacteria</taxon>
        <taxon>Bacillati</taxon>
        <taxon>Bacillota</taxon>
        <taxon>Bacilli</taxon>
        <taxon>Bacillales</taxon>
        <taxon>Paenibacillaceae</taxon>
        <taxon>Paenibacillus</taxon>
    </lineage>
</organism>
<dbReference type="InterPro" id="IPR036388">
    <property type="entry name" value="WH-like_DNA-bd_sf"/>
</dbReference>
<dbReference type="OrthoDB" id="2677830at2"/>
<evidence type="ECO:0000313" key="1">
    <source>
        <dbReference type="EMBL" id="EOS53367.1"/>
    </source>
</evidence>
<dbReference type="EMBL" id="ASSZ01000038">
    <property type="protein sequence ID" value="EOS53367.1"/>
    <property type="molecule type" value="Genomic_DNA"/>
</dbReference>
<dbReference type="Gene3D" id="1.10.10.10">
    <property type="entry name" value="Winged helix-like DNA-binding domain superfamily/Winged helix DNA-binding domain"/>
    <property type="match status" value="1"/>
</dbReference>
<comment type="caution">
    <text evidence="1">The sequence shown here is derived from an EMBL/GenBank/DDBJ whole genome shotgun (WGS) entry which is preliminary data.</text>
</comment>
<proteinExistence type="predicted"/>
<reference evidence="1 2" key="1">
    <citation type="submission" date="2013-04" db="EMBL/GenBank/DDBJ databases">
        <title>The Genome Sequence of Paenibacillus barengoltzii G22.</title>
        <authorList>
            <consortium name="The Broad Institute Genomics Platform"/>
            <consortium name="The Broad Institute Genome Sequencing Center for Infectious Disease"/>
            <person name="Earl A."/>
            <person name="Xavier R."/>
            <person name="Elson C."/>
            <person name="Duck W."/>
            <person name="Walker B."/>
            <person name="Young S."/>
            <person name="Zeng Q."/>
            <person name="Gargeya S."/>
            <person name="Fitzgerald M."/>
            <person name="Haas B."/>
            <person name="Abouelleil A."/>
            <person name="Allen A.W."/>
            <person name="Alvarado L."/>
            <person name="Arachchi H.M."/>
            <person name="Berlin A.M."/>
            <person name="Chapman S.B."/>
            <person name="Gainer-Dewar J."/>
            <person name="Goldberg J."/>
            <person name="Griggs A."/>
            <person name="Gujja S."/>
            <person name="Hansen M."/>
            <person name="Howarth C."/>
            <person name="Imamovic A."/>
            <person name="Ireland A."/>
            <person name="Larimer J."/>
            <person name="McCowan C."/>
            <person name="Murphy C."/>
            <person name="Pearson M."/>
            <person name="Poon T.W."/>
            <person name="Priest M."/>
            <person name="Roberts A."/>
            <person name="Saif S."/>
            <person name="Shea T."/>
            <person name="Sisk P."/>
            <person name="Sykes S."/>
            <person name="Wortman J."/>
            <person name="Nusbaum C."/>
            <person name="Birren B."/>
        </authorList>
    </citation>
    <scope>NUCLEOTIDE SEQUENCE [LARGE SCALE GENOMIC DNA]</scope>
    <source>
        <strain evidence="1 2">G22</strain>
    </source>
</reference>
<gene>
    <name evidence="1" type="ORF">C812_04262</name>
</gene>
<dbReference type="RefSeq" id="WP_016314609.1">
    <property type="nucleotide sequence ID" value="NZ_KE159656.1"/>
</dbReference>
<dbReference type="PATRIC" id="fig|1235795.3.peg.4223"/>
<protein>
    <recommendedName>
        <fullName evidence="3">DUF559 domain-containing protein</fullName>
    </recommendedName>
</protein>
<accession>R9LCB1</accession>
<dbReference type="Proteomes" id="UP000019598">
    <property type="component" value="Unassembled WGS sequence"/>
</dbReference>
<evidence type="ECO:0000313" key="2">
    <source>
        <dbReference type="Proteomes" id="UP000019598"/>
    </source>
</evidence>
<name>R9LCB1_9BACL</name>
<dbReference type="GeneID" id="43347141"/>
<sequence>MDFDQAHHLWLDTHRKRRSGERKDRLERGHGHGEQLFLRNVWWPLRGNLDHLHPEYEIADWRGRPYFADFAWLTEAVKLIIEVKGFGPHVRDMDRTMYSRELNREVFLQAMGYRVVSLAYDDVEQQPEICIMLLRMLLSRFEVSGQQADLPKLALKSTLLQAVQLGRPIRPKDVEAQLGVNHRTAVRYLQQLCELGWLQARSSGESGRVRMYEVIRRDWDAFDW</sequence>
<dbReference type="STRING" id="1235795.C812_04262"/>
<dbReference type="AlphaFoldDB" id="R9LCB1"/>